<name>A0A1Z2KY94_9ACTN</name>
<dbReference type="InterPro" id="IPR036866">
    <property type="entry name" value="RibonucZ/Hydroxyglut_hydro"/>
</dbReference>
<dbReference type="AlphaFoldDB" id="A0A1Z2KY94"/>
<proteinExistence type="inferred from homology"/>
<reference evidence="6 7" key="1">
    <citation type="submission" date="2017-06" db="EMBL/GenBank/DDBJ databases">
        <title>Streptomyces albireticuli Genome sequencing and assembly.</title>
        <authorList>
            <person name="Wang Y."/>
            <person name="Du B."/>
            <person name="Ding Y."/>
            <person name="Liu H."/>
            <person name="Hou Q."/>
            <person name="Liu K."/>
            <person name="Yao L."/>
            <person name="Wang C."/>
        </authorList>
    </citation>
    <scope>NUCLEOTIDE SEQUENCE [LARGE SCALE GENOMIC DNA]</scope>
    <source>
        <strain evidence="6 7">MDJK11</strain>
    </source>
</reference>
<evidence type="ECO:0000313" key="7">
    <source>
        <dbReference type="Proteomes" id="UP000195755"/>
    </source>
</evidence>
<accession>A0A1Z2KY94</accession>
<dbReference type="Pfam" id="PF00753">
    <property type="entry name" value="Lactamase_B"/>
    <property type="match status" value="1"/>
</dbReference>
<dbReference type="SUPFAM" id="SSF56281">
    <property type="entry name" value="Metallo-hydrolase/oxidoreductase"/>
    <property type="match status" value="1"/>
</dbReference>
<dbReference type="PANTHER" id="PTHR42978">
    <property type="entry name" value="QUORUM-QUENCHING LACTONASE YTNP-RELATED-RELATED"/>
    <property type="match status" value="1"/>
</dbReference>
<dbReference type="KEGG" id="salj:SMD11_1329"/>
<sequence>MRVRHLNFGTYRPPSQKLINGHGSLFRAGHLVCHCLLLETDAGLVLVDTGFGTKDAADPLGRLGRAFMLRSRPVLRPEEAAVSQLAALGHDPRDVRHIVLTHLDRDHTGGLADFPEAQVHVYGPEFRAAMDPRTKLERARYRPTQWEHGPHWIVHELADGEKWFGFECVRQIAGLPPEILLVPLLGHTRGHIGVAVDTGTGLLLHAGDAYMFHGEMENPPYCSPGLRAFQKKFEVLPQRLTNVARLRELRRTTDVEVFSAHDLIEFEGWQKRNG</sequence>
<evidence type="ECO:0000259" key="5">
    <source>
        <dbReference type="SMART" id="SM00849"/>
    </source>
</evidence>
<evidence type="ECO:0000256" key="4">
    <source>
        <dbReference type="ARBA" id="ARBA00022833"/>
    </source>
</evidence>
<keyword evidence="3" id="KW-0378">Hydrolase</keyword>
<dbReference type="GO" id="GO:0016787">
    <property type="term" value="F:hydrolase activity"/>
    <property type="evidence" value="ECO:0007669"/>
    <property type="project" value="UniProtKB-KW"/>
</dbReference>
<evidence type="ECO:0000256" key="1">
    <source>
        <dbReference type="ARBA" id="ARBA00007749"/>
    </source>
</evidence>
<dbReference type="InterPro" id="IPR051013">
    <property type="entry name" value="MBL_superfamily_lactonases"/>
</dbReference>
<dbReference type="SMART" id="SM00849">
    <property type="entry name" value="Lactamase_B"/>
    <property type="match status" value="1"/>
</dbReference>
<evidence type="ECO:0000256" key="3">
    <source>
        <dbReference type="ARBA" id="ARBA00022801"/>
    </source>
</evidence>
<dbReference type="GO" id="GO:0046872">
    <property type="term" value="F:metal ion binding"/>
    <property type="evidence" value="ECO:0007669"/>
    <property type="project" value="UniProtKB-KW"/>
</dbReference>
<organism evidence="6 7">
    <name type="scientific">Streptomyces albireticuli</name>
    <dbReference type="NCBI Taxonomy" id="1940"/>
    <lineage>
        <taxon>Bacteria</taxon>
        <taxon>Bacillati</taxon>
        <taxon>Actinomycetota</taxon>
        <taxon>Actinomycetes</taxon>
        <taxon>Kitasatosporales</taxon>
        <taxon>Streptomycetaceae</taxon>
        <taxon>Streptomyces</taxon>
    </lineage>
</organism>
<dbReference type="Gene3D" id="3.60.15.10">
    <property type="entry name" value="Ribonuclease Z/Hydroxyacylglutathione hydrolase-like"/>
    <property type="match status" value="1"/>
</dbReference>
<evidence type="ECO:0000313" key="6">
    <source>
        <dbReference type="EMBL" id="ARZ66990.1"/>
    </source>
</evidence>
<dbReference type="Proteomes" id="UP000195755">
    <property type="component" value="Chromosome"/>
</dbReference>
<keyword evidence="4" id="KW-0862">Zinc</keyword>
<dbReference type="EMBL" id="CP021744">
    <property type="protein sequence ID" value="ARZ66990.1"/>
    <property type="molecule type" value="Genomic_DNA"/>
</dbReference>
<dbReference type="InterPro" id="IPR001279">
    <property type="entry name" value="Metallo-B-lactamas"/>
</dbReference>
<protein>
    <submittedName>
        <fullName evidence="6">Beta-lactamase</fullName>
    </submittedName>
</protein>
<comment type="similarity">
    <text evidence="1">Belongs to the metallo-beta-lactamase superfamily.</text>
</comment>
<dbReference type="CDD" id="cd07742">
    <property type="entry name" value="metallo-hydrolase-like_MBL-fold"/>
    <property type="match status" value="1"/>
</dbReference>
<dbReference type="RefSeq" id="WP_087925515.1">
    <property type="nucleotide sequence ID" value="NZ_CP021744.1"/>
</dbReference>
<dbReference type="OrthoDB" id="3196337at2"/>
<gene>
    <name evidence="6" type="ORF">SMD11_1329</name>
</gene>
<evidence type="ECO:0000256" key="2">
    <source>
        <dbReference type="ARBA" id="ARBA00022723"/>
    </source>
</evidence>
<dbReference type="PANTHER" id="PTHR42978:SF3">
    <property type="entry name" value="BLR3078 PROTEIN"/>
    <property type="match status" value="1"/>
</dbReference>
<keyword evidence="2" id="KW-0479">Metal-binding</keyword>
<feature type="domain" description="Metallo-beta-lactamase" evidence="5">
    <location>
        <begin position="32"/>
        <end position="261"/>
    </location>
</feature>